<dbReference type="Pfam" id="PF00854">
    <property type="entry name" value="PTR2"/>
    <property type="match status" value="1"/>
</dbReference>
<dbReference type="InterPro" id="IPR000109">
    <property type="entry name" value="POT_fam"/>
</dbReference>
<name>A0A9Q0PAP8_SALPP</name>
<reference evidence="8" key="1">
    <citation type="submission" date="2022-11" db="EMBL/GenBank/DDBJ databases">
        <authorList>
            <person name="Hyden B.L."/>
            <person name="Feng K."/>
            <person name="Yates T."/>
            <person name="Jawdy S."/>
            <person name="Smart L.B."/>
            <person name="Muchero W."/>
        </authorList>
    </citation>
    <scope>NUCLEOTIDE SEQUENCE</scope>
    <source>
        <tissue evidence="8">Shoot tip</tissue>
    </source>
</reference>
<reference evidence="8" key="2">
    <citation type="journal article" date="2023" name="Int. J. Mol. Sci.">
        <title>De Novo Assembly and Annotation of 11 Diverse Shrub Willow (Salix) Genomes Reveals Novel Gene Organization in Sex-Linked Regions.</title>
        <authorList>
            <person name="Hyden B."/>
            <person name="Feng K."/>
            <person name="Yates T.B."/>
            <person name="Jawdy S."/>
            <person name="Cereghino C."/>
            <person name="Smart L.B."/>
            <person name="Muchero W."/>
        </authorList>
    </citation>
    <scope>NUCLEOTIDE SEQUENCE</scope>
    <source>
        <tissue evidence="8">Shoot tip</tissue>
    </source>
</reference>
<feature type="region of interest" description="Disordered" evidence="6">
    <location>
        <begin position="263"/>
        <end position="283"/>
    </location>
</feature>
<feature type="transmembrane region" description="Helical" evidence="7">
    <location>
        <begin position="103"/>
        <end position="122"/>
    </location>
</feature>
<evidence type="ECO:0000256" key="1">
    <source>
        <dbReference type="ARBA" id="ARBA00004141"/>
    </source>
</evidence>
<sequence length="283" mass="31330">MVELTFSASTDSLRGIKPRVSSFGADQFDEADMEEVPRKYVFFNWFIFAINMGAILGITVLVYVREKKGWALGFGLPTGPMVTVASMRNHFNGKVFYQNPPCMGISTIALSISFAKLSTFFISRATIMDRKLSSNSTFQQLLSPFSAPSSSSPSTRKQQCRSFHLVGQLKFFYDKATDGTRSDNSAVFLSEIGIGIWLSTAIVKIIESPAGGEDKVWQRNSLNKSRLDYFYRELTVINAVDFAVYLWTSAVYKGRGGAAGTVRDEGVVDMGDDHGASMEKDED</sequence>
<dbReference type="PANTHER" id="PTHR11654">
    <property type="entry name" value="OLIGOPEPTIDE TRANSPORTER-RELATED"/>
    <property type="match status" value="1"/>
</dbReference>
<dbReference type="Proteomes" id="UP001151532">
    <property type="component" value="Chromosome 2"/>
</dbReference>
<accession>A0A9Q0PAP8</accession>
<keyword evidence="5 7" id="KW-0472">Membrane</keyword>
<keyword evidence="3 7" id="KW-0812">Transmembrane</keyword>
<dbReference type="GO" id="GO:0022857">
    <property type="term" value="F:transmembrane transporter activity"/>
    <property type="evidence" value="ECO:0007669"/>
    <property type="project" value="InterPro"/>
</dbReference>
<protein>
    <submittedName>
        <fullName evidence="8">OLIGOPEPTIDE TRANSPORTER-RELATED</fullName>
    </submittedName>
</protein>
<evidence type="ECO:0000256" key="5">
    <source>
        <dbReference type="ARBA" id="ARBA00023136"/>
    </source>
</evidence>
<evidence type="ECO:0000256" key="4">
    <source>
        <dbReference type="ARBA" id="ARBA00022989"/>
    </source>
</evidence>
<proteinExistence type="inferred from homology"/>
<evidence type="ECO:0000256" key="3">
    <source>
        <dbReference type="ARBA" id="ARBA00022692"/>
    </source>
</evidence>
<dbReference type="OrthoDB" id="8904098at2759"/>
<dbReference type="EMBL" id="JAPFFK010000019">
    <property type="protein sequence ID" value="KAJ6684818.1"/>
    <property type="molecule type" value="Genomic_DNA"/>
</dbReference>
<keyword evidence="4 7" id="KW-1133">Transmembrane helix</keyword>
<dbReference type="InterPro" id="IPR036259">
    <property type="entry name" value="MFS_trans_sf"/>
</dbReference>
<feature type="transmembrane region" description="Helical" evidence="7">
    <location>
        <begin position="42"/>
        <end position="64"/>
    </location>
</feature>
<dbReference type="AlphaFoldDB" id="A0A9Q0PAP8"/>
<dbReference type="Gene3D" id="1.20.1250.20">
    <property type="entry name" value="MFS general substrate transporter like domains"/>
    <property type="match status" value="2"/>
</dbReference>
<evidence type="ECO:0000313" key="9">
    <source>
        <dbReference type="Proteomes" id="UP001151532"/>
    </source>
</evidence>
<dbReference type="GO" id="GO:0016020">
    <property type="term" value="C:membrane"/>
    <property type="evidence" value="ECO:0007669"/>
    <property type="project" value="UniProtKB-SubCell"/>
</dbReference>
<evidence type="ECO:0000256" key="2">
    <source>
        <dbReference type="ARBA" id="ARBA00005982"/>
    </source>
</evidence>
<organism evidence="8 9">
    <name type="scientific">Salix purpurea</name>
    <name type="common">Purple osier willow</name>
    <dbReference type="NCBI Taxonomy" id="77065"/>
    <lineage>
        <taxon>Eukaryota</taxon>
        <taxon>Viridiplantae</taxon>
        <taxon>Streptophyta</taxon>
        <taxon>Embryophyta</taxon>
        <taxon>Tracheophyta</taxon>
        <taxon>Spermatophyta</taxon>
        <taxon>Magnoliopsida</taxon>
        <taxon>eudicotyledons</taxon>
        <taxon>Gunneridae</taxon>
        <taxon>Pentapetalae</taxon>
        <taxon>rosids</taxon>
        <taxon>fabids</taxon>
        <taxon>Malpighiales</taxon>
        <taxon>Salicaceae</taxon>
        <taxon>Saliceae</taxon>
        <taxon>Salix</taxon>
    </lineage>
</organism>
<evidence type="ECO:0000256" key="7">
    <source>
        <dbReference type="SAM" id="Phobius"/>
    </source>
</evidence>
<comment type="subcellular location">
    <subcellularLocation>
        <location evidence="1">Membrane</location>
        <topology evidence="1">Multi-pass membrane protein</topology>
    </subcellularLocation>
</comment>
<evidence type="ECO:0000256" key="6">
    <source>
        <dbReference type="SAM" id="MobiDB-lite"/>
    </source>
</evidence>
<gene>
    <name evidence="8" type="ORF">OIU79_015013</name>
</gene>
<feature type="transmembrane region" description="Helical" evidence="7">
    <location>
        <begin position="71"/>
        <end position="91"/>
    </location>
</feature>
<evidence type="ECO:0000313" key="8">
    <source>
        <dbReference type="EMBL" id="KAJ6684818.1"/>
    </source>
</evidence>
<comment type="similarity">
    <text evidence="2">Belongs to the major facilitator superfamily. Proton-dependent oligopeptide transporter (POT/PTR) (TC 2.A.17) family.</text>
</comment>
<keyword evidence="9" id="KW-1185">Reference proteome</keyword>
<comment type="caution">
    <text evidence="8">The sequence shown here is derived from an EMBL/GenBank/DDBJ whole genome shotgun (WGS) entry which is preliminary data.</text>
</comment>